<dbReference type="GO" id="GO:0009411">
    <property type="term" value="P:response to UV"/>
    <property type="evidence" value="ECO:0007669"/>
    <property type="project" value="InterPro"/>
</dbReference>
<organism evidence="6 7">
    <name type="scientific">Microdochium trichocladiopsis</name>
    <dbReference type="NCBI Taxonomy" id="1682393"/>
    <lineage>
        <taxon>Eukaryota</taxon>
        <taxon>Fungi</taxon>
        <taxon>Dikarya</taxon>
        <taxon>Ascomycota</taxon>
        <taxon>Pezizomycotina</taxon>
        <taxon>Sordariomycetes</taxon>
        <taxon>Xylariomycetidae</taxon>
        <taxon>Xylariales</taxon>
        <taxon>Microdochiaceae</taxon>
        <taxon>Microdochium</taxon>
    </lineage>
</organism>
<dbReference type="RefSeq" id="XP_046017080.1">
    <property type="nucleotide sequence ID" value="XM_046158158.1"/>
</dbReference>
<feature type="compositionally biased region" description="Acidic residues" evidence="3">
    <location>
        <begin position="645"/>
        <end position="659"/>
    </location>
</feature>
<feature type="region of interest" description="Disordered" evidence="3">
    <location>
        <begin position="1101"/>
        <end position="1120"/>
    </location>
</feature>
<evidence type="ECO:0000256" key="1">
    <source>
        <dbReference type="ARBA" id="ARBA00022763"/>
    </source>
</evidence>
<sequence>MDSPIPRPAIRSTGIAMIVLTTLVAIARAAVTFIQHRNVTGEDLWLLASYSFFLVVSILYLYIVPAFFRLTDLAVGAIEPYPTAGDDAVFIQKGLFAASASLWFCLWSAKFSLLFMYKKLVDKLPLYLKLWWALAIFSALSLVGAMITLFLACSSMEAWFTAGMCYTPRDIVHAAISMWYAYAVDVLTDLLIMFLPLRLVLNLQMPLSRKLGIVGLFCLGWICIAASTIRVTQLANPGHQPTVPWLAVWGTIESAIAFITVSGPGLYRAAKLLSKTRRKYYVNEMYHDSNTGGNSKQGASRLGRSQIHDDSVQLRSLGGTSATTAAASNSSEEELFGVDRGAIHPVCHLGFLHIGTSTETSTQFRDRLSGDGSNSIRSFTSTLSMGIVLRGSLLPCKALSGDRLTHIWRQHRAFFATFAPALAAQRPNRRQQPPAAAIAPHTTSYISSSPIPEDPPTFIMGQRRKRSSAAATAADTEEPHGVRQQTTPPGSEEPANTMPSLGPRRSGRHVKDGVGLRAKNDDSAASAKTSRSNKASTASTGRDKRRTGKNKSDGDHMDIAIVGLREMEDSFRDAVKRQKLALGETSLSIPPDAIHDETRMFNGELRTGTSEMLTTNDEAPQATKDDQMQALAWGRTPPREKIDQDPESPCEDEVEGMPPEDESSAIRQAAWRPPPVNSDILPLPWKGRLGYACLNTYLRLSNPPVFSSRTCRIASIIEHRHPLMYPDQPEHPTKNRPDRKQPADVARGQRYLENLGLTNARDIVKMLRWNDRYGIKFMRLSSEMFPFASHEIAGELGHRLTTHPGQFTQLDSPRNEVVRNAIRDLEYHDEMLTLLRLPEQQNKDAVMILHMGGVFGDKAAALDRFRENYAKLSPSIKARLVLENDDVSWTVHDLLPICEELNIPMVLDYHHHNIMFDADKIREGTHDIIDLYPRIRATWTRKGITQKMHYSEPCPEAITGRQRRKHSPRVATLPPCANDMDLMIEAKDKEQAVFGLMRNFKLPGWDRINDIAPHERDDENKSLPKATKKKAKKSTPKNKKKAATGEDEDGDAAMPDTADAPEAEDEAPKEPEKIPESEVGMGGPNGRVFWPQGMEEWLRPKKRLLTKKMMSKQDGKDDEE</sequence>
<feature type="compositionally biased region" description="Basic residues" evidence="3">
    <location>
        <begin position="1026"/>
        <end position="1042"/>
    </location>
</feature>
<dbReference type="GO" id="GO:0043504">
    <property type="term" value="P:mitochondrial DNA repair"/>
    <property type="evidence" value="ECO:0007669"/>
    <property type="project" value="TreeGrafter"/>
</dbReference>
<evidence type="ECO:0000313" key="6">
    <source>
        <dbReference type="EMBL" id="KAH7037959.1"/>
    </source>
</evidence>
<feature type="region of interest" description="Disordered" evidence="3">
    <location>
        <begin position="635"/>
        <end position="659"/>
    </location>
</feature>
<keyword evidence="4" id="KW-0812">Transmembrane</keyword>
<evidence type="ECO:0000256" key="4">
    <source>
        <dbReference type="SAM" id="Phobius"/>
    </source>
</evidence>
<dbReference type="GO" id="GO:0005739">
    <property type="term" value="C:mitochondrion"/>
    <property type="evidence" value="ECO:0007669"/>
    <property type="project" value="TreeGrafter"/>
</dbReference>
<dbReference type="Gene3D" id="3.20.20.150">
    <property type="entry name" value="Divalent-metal-dependent TIM barrel enzymes"/>
    <property type="match status" value="1"/>
</dbReference>
<dbReference type="Pfam" id="PF20684">
    <property type="entry name" value="Fung_rhodopsin"/>
    <property type="match status" value="1"/>
</dbReference>
<protein>
    <submittedName>
        <fullName evidence="6">UV-endonuclease UvdE-domain-containing protein</fullName>
    </submittedName>
</protein>
<feature type="transmembrane region" description="Helical" evidence="4">
    <location>
        <begin position="213"/>
        <end position="231"/>
    </location>
</feature>
<feature type="compositionally biased region" description="Low complexity" evidence="3">
    <location>
        <begin position="425"/>
        <end position="440"/>
    </location>
</feature>
<feature type="compositionally biased region" description="Polar residues" evidence="3">
    <location>
        <begin position="526"/>
        <end position="540"/>
    </location>
</feature>
<feature type="compositionally biased region" description="Polar residues" evidence="3">
    <location>
        <begin position="441"/>
        <end position="450"/>
    </location>
</feature>
<dbReference type="GO" id="GO:0004519">
    <property type="term" value="F:endonuclease activity"/>
    <property type="evidence" value="ECO:0007669"/>
    <property type="project" value="InterPro"/>
</dbReference>
<dbReference type="InterPro" id="IPR004601">
    <property type="entry name" value="UvdE"/>
</dbReference>
<feature type="compositionally biased region" description="Basic residues" evidence="3">
    <location>
        <begin position="1101"/>
        <end position="1110"/>
    </location>
</feature>
<feature type="region of interest" description="Disordered" evidence="3">
    <location>
        <begin position="723"/>
        <end position="744"/>
    </location>
</feature>
<feature type="transmembrane region" description="Helical" evidence="4">
    <location>
        <begin position="46"/>
        <end position="68"/>
    </location>
</feature>
<evidence type="ECO:0000256" key="3">
    <source>
        <dbReference type="SAM" id="MobiDB-lite"/>
    </source>
</evidence>
<feature type="transmembrane region" description="Helical" evidence="4">
    <location>
        <begin position="12"/>
        <end position="34"/>
    </location>
</feature>
<dbReference type="Pfam" id="PF03851">
    <property type="entry name" value="UvdE"/>
    <property type="match status" value="2"/>
</dbReference>
<keyword evidence="1" id="KW-0227">DNA damage</keyword>
<dbReference type="PANTHER" id="PTHR31290">
    <property type="entry name" value="UV-DAMAGE ENDONUCLEASE"/>
    <property type="match status" value="1"/>
</dbReference>
<feature type="compositionally biased region" description="Basic and acidic residues" evidence="3">
    <location>
        <begin position="1011"/>
        <end position="1022"/>
    </location>
</feature>
<comment type="caution">
    <text evidence="6">The sequence shown here is derived from an EMBL/GenBank/DDBJ whole genome shotgun (WGS) entry which is preliminary data.</text>
</comment>
<feature type="transmembrane region" description="Helical" evidence="4">
    <location>
        <begin position="243"/>
        <end position="267"/>
    </location>
</feature>
<feature type="transmembrane region" description="Helical" evidence="4">
    <location>
        <begin position="88"/>
        <end position="109"/>
    </location>
</feature>
<dbReference type="GeneID" id="70187704"/>
<feature type="compositionally biased region" description="Basic and acidic residues" evidence="3">
    <location>
        <begin position="1111"/>
        <end position="1120"/>
    </location>
</feature>
<keyword evidence="4" id="KW-0472">Membrane</keyword>
<keyword evidence="7" id="KW-1185">Reference proteome</keyword>
<evidence type="ECO:0000259" key="5">
    <source>
        <dbReference type="Pfam" id="PF20684"/>
    </source>
</evidence>
<feature type="compositionally biased region" description="Basic and acidic residues" evidence="3">
    <location>
        <begin position="728"/>
        <end position="742"/>
    </location>
</feature>
<dbReference type="NCBIfam" id="TIGR00629">
    <property type="entry name" value="uvde"/>
    <property type="match status" value="1"/>
</dbReference>
<feature type="transmembrane region" description="Helical" evidence="4">
    <location>
        <begin position="179"/>
        <end position="201"/>
    </location>
</feature>
<reference evidence="6" key="1">
    <citation type="journal article" date="2021" name="Nat. Commun.">
        <title>Genetic determinants of endophytism in the Arabidopsis root mycobiome.</title>
        <authorList>
            <person name="Mesny F."/>
            <person name="Miyauchi S."/>
            <person name="Thiergart T."/>
            <person name="Pickel B."/>
            <person name="Atanasova L."/>
            <person name="Karlsson M."/>
            <person name="Huettel B."/>
            <person name="Barry K.W."/>
            <person name="Haridas S."/>
            <person name="Chen C."/>
            <person name="Bauer D."/>
            <person name="Andreopoulos W."/>
            <person name="Pangilinan J."/>
            <person name="LaButti K."/>
            <person name="Riley R."/>
            <person name="Lipzen A."/>
            <person name="Clum A."/>
            <person name="Drula E."/>
            <person name="Henrissat B."/>
            <person name="Kohler A."/>
            <person name="Grigoriev I.V."/>
            <person name="Martin F.M."/>
            <person name="Hacquard S."/>
        </authorList>
    </citation>
    <scope>NUCLEOTIDE SEQUENCE</scope>
    <source>
        <strain evidence="6">MPI-CAGE-CH-0230</strain>
    </source>
</reference>
<keyword evidence="2" id="KW-0234">DNA repair</keyword>
<evidence type="ECO:0000313" key="7">
    <source>
        <dbReference type="Proteomes" id="UP000756346"/>
    </source>
</evidence>
<feature type="domain" description="Rhodopsin" evidence="5">
    <location>
        <begin position="28"/>
        <end position="266"/>
    </location>
</feature>
<feature type="region of interest" description="Disordered" evidence="3">
    <location>
        <begin position="425"/>
        <end position="555"/>
    </location>
</feature>
<gene>
    <name evidence="6" type="ORF">B0I36DRAFT_359583</name>
</gene>
<dbReference type="Proteomes" id="UP000756346">
    <property type="component" value="Unassembled WGS sequence"/>
</dbReference>
<name>A0A9P8YHB6_9PEZI</name>
<accession>A0A9P8YHB6</accession>
<dbReference type="EMBL" id="JAGTJQ010000002">
    <property type="protein sequence ID" value="KAH7037959.1"/>
    <property type="molecule type" value="Genomic_DNA"/>
</dbReference>
<dbReference type="AlphaFoldDB" id="A0A9P8YHB6"/>
<feature type="compositionally biased region" description="Basic and acidic residues" evidence="3">
    <location>
        <begin position="1066"/>
        <end position="1076"/>
    </location>
</feature>
<feature type="transmembrane region" description="Helical" evidence="4">
    <location>
        <begin position="130"/>
        <end position="152"/>
    </location>
</feature>
<dbReference type="OrthoDB" id="541883at2759"/>
<dbReference type="InterPro" id="IPR049326">
    <property type="entry name" value="Rhodopsin_dom_fungi"/>
</dbReference>
<evidence type="ECO:0000256" key="2">
    <source>
        <dbReference type="ARBA" id="ARBA00023204"/>
    </source>
</evidence>
<feature type="compositionally biased region" description="Basic and acidic residues" evidence="3">
    <location>
        <begin position="509"/>
        <end position="522"/>
    </location>
</feature>
<feature type="region of interest" description="Disordered" evidence="3">
    <location>
        <begin position="1011"/>
        <end position="1094"/>
    </location>
</feature>
<proteinExistence type="predicted"/>
<dbReference type="PANTHER" id="PTHR31290:SF5">
    <property type="entry name" value="UV-DAMAGE ENDONUCLEASE"/>
    <property type="match status" value="1"/>
</dbReference>
<dbReference type="GO" id="GO:0005634">
    <property type="term" value="C:nucleus"/>
    <property type="evidence" value="ECO:0007669"/>
    <property type="project" value="TreeGrafter"/>
</dbReference>
<dbReference type="GO" id="GO:0006289">
    <property type="term" value="P:nucleotide-excision repair"/>
    <property type="evidence" value="ECO:0007669"/>
    <property type="project" value="InterPro"/>
</dbReference>
<keyword evidence="4" id="KW-1133">Transmembrane helix</keyword>